<dbReference type="EMBL" id="GBRH01238512">
    <property type="protein sequence ID" value="JAD59383.1"/>
    <property type="molecule type" value="Transcribed_RNA"/>
</dbReference>
<dbReference type="AlphaFoldDB" id="A0A0A9BB22"/>
<reference evidence="1" key="1">
    <citation type="submission" date="2014-09" db="EMBL/GenBank/DDBJ databases">
        <authorList>
            <person name="Magalhaes I.L.F."/>
            <person name="Oliveira U."/>
            <person name="Santos F.R."/>
            <person name="Vidigal T.H.D.A."/>
            <person name="Brescovit A.D."/>
            <person name="Santos A.J."/>
        </authorList>
    </citation>
    <scope>NUCLEOTIDE SEQUENCE</scope>
    <source>
        <tissue evidence="1">Shoot tissue taken approximately 20 cm above the soil surface</tissue>
    </source>
</reference>
<name>A0A0A9BB22_ARUDO</name>
<proteinExistence type="predicted"/>
<evidence type="ECO:0000313" key="1">
    <source>
        <dbReference type="EMBL" id="JAD59383.1"/>
    </source>
</evidence>
<sequence length="27" mass="3057">MSNQSFFTIKIYVSSQNEIHAGNQTDP</sequence>
<protein>
    <submittedName>
        <fullName evidence="1">Uncharacterized protein</fullName>
    </submittedName>
</protein>
<accession>A0A0A9BB22</accession>
<organism evidence="1">
    <name type="scientific">Arundo donax</name>
    <name type="common">Giant reed</name>
    <name type="synonym">Donax arundinaceus</name>
    <dbReference type="NCBI Taxonomy" id="35708"/>
    <lineage>
        <taxon>Eukaryota</taxon>
        <taxon>Viridiplantae</taxon>
        <taxon>Streptophyta</taxon>
        <taxon>Embryophyta</taxon>
        <taxon>Tracheophyta</taxon>
        <taxon>Spermatophyta</taxon>
        <taxon>Magnoliopsida</taxon>
        <taxon>Liliopsida</taxon>
        <taxon>Poales</taxon>
        <taxon>Poaceae</taxon>
        <taxon>PACMAD clade</taxon>
        <taxon>Arundinoideae</taxon>
        <taxon>Arundineae</taxon>
        <taxon>Arundo</taxon>
    </lineage>
</organism>
<reference evidence="1" key="2">
    <citation type="journal article" date="2015" name="Data Brief">
        <title>Shoot transcriptome of the giant reed, Arundo donax.</title>
        <authorList>
            <person name="Barrero R.A."/>
            <person name="Guerrero F.D."/>
            <person name="Moolhuijzen P."/>
            <person name="Goolsby J.A."/>
            <person name="Tidwell J."/>
            <person name="Bellgard S.E."/>
            <person name="Bellgard M.I."/>
        </authorList>
    </citation>
    <scope>NUCLEOTIDE SEQUENCE</scope>
    <source>
        <tissue evidence="1">Shoot tissue taken approximately 20 cm above the soil surface</tissue>
    </source>
</reference>